<reference evidence="2 3" key="1">
    <citation type="submission" date="2015-03" db="EMBL/GenBank/DDBJ databases">
        <authorList>
            <person name="Murphy D."/>
        </authorList>
    </citation>
    <scope>NUCLEOTIDE SEQUENCE [LARGE SCALE GENOMIC DNA]</scope>
    <source>
        <strain evidence="2 3">KMM 520</strain>
    </source>
</reference>
<evidence type="ECO:0000313" key="2">
    <source>
        <dbReference type="EMBL" id="ALS35038.1"/>
    </source>
</evidence>
<protein>
    <recommendedName>
        <fullName evidence="4">Intracellular septation protein A</fullName>
    </recommendedName>
</protein>
<dbReference type="Proteomes" id="UP000065261">
    <property type="component" value="Chromosome II"/>
</dbReference>
<keyword evidence="1" id="KW-0472">Membrane</keyword>
<evidence type="ECO:0000256" key="1">
    <source>
        <dbReference type="SAM" id="Phobius"/>
    </source>
</evidence>
<evidence type="ECO:0008006" key="4">
    <source>
        <dbReference type="Google" id="ProtNLM"/>
    </source>
</evidence>
<feature type="transmembrane region" description="Helical" evidence="1">
    <location>
        <begin position="28"/>
        <end position="45"/>
    </location>
</feature>
<sequence length="188" mass="21229">MLKALLTTLIMLCLACYPVIVYVGLTQFNSQLVSIVLLFLLALRLWLSKALFDKMPWLKPATFLAVIAIVLSKVFDSDVGLRLYPVIINTVMLLVFSYSLYKGPSIIETFARITEPELDEQGVQYTKKVTQVWCVFFIVNGGIALYTSLFASLAVWAFYNGVIAYVAMGVLFALEWLVRLKVKRKARV</sequence>
<keyword evidence="1" id="KW-0812">Transmembrane</keyword>
<dbReference type="KEGG" id="ptn:PTRA_b0580"/>
<evidence type="ECO:0000313" key="3">
    <source>
        <dbReference type="Proteomes" id="UP000065261"/>
    </source>
</evidence>
<feature type="transmembrane region" description="Helical" evidence="1">
    <location>
        <begin position="81"/>
        <end position="101"/>
    </location>
</feature>
<dbReference type="EMBL" id="CP011035">
    <property type="protein sequence ID" value="ALS35038.1"/>
    <property type="molecule type" value="Genomic_DNA"/>
</dbReference>
<name>A0A0U2XCR5_9GAMM</name>
<dbReference type="AlphaFoldDB" id="A0A0U2XCR5"/>
<dbReference type="RefSeq" id="WP_058375001.1">
    <property type="nucleotide sequence ID" value="NZ_CP011035.1"/>
</dbReference>
<organism evidence="2">
    <name type="scientific">Pseudoalteromonas translucida KMM 520</name>
    <dbReference type="NCBI Taxonomy" id="1315283"/>
    <lineage>
        <taxon>Bacteria</taxon>
        <taxon>Pseudomonadati</taxon>
        <taxon>Pseudomonadota</taxon>
        <taxon>Gammaproteobacteria</taxon>
        <taxon>Alteromonadales</taxon>
        <taxon>Pseudoalteromonadaceae</taxon>
        <taxon>Pseudoalteromonas</taxon>
    </lineage>
</organism>
<feature type="transmembrane region" description="Helical" evidence="1">
    <location>
        <begin position="132"/>
        <end position="151"/>
    </location>
</feature>
<feature type="transmembrane region" description="Helical" evidence="1">
    <location>
        <begin position="157"/>
        <end position="178"/>
    </location>
</feature>
<proteinExistence type="predicted"/>
<dbReference type="PATRIC" id="fig|1315283.4.peg.3627"/>
<dbReference type="OrthoDB" id="8537043at2"/>
<accession>A0A0U2XCR5</accession>
<gene>
    <name evidence="2" type="ORF">PTRA_b0580</name>
</gene>
<keyword evidence="1" id="KW-1133">Transmembrane helix</keyword>